<keyword evidence="3 7" id="KW-0547">Nucleotide-binding</keyword>
<gene>
    <name evidence="7 11" type="primary">dnaK</name>
    <name evidence="11" type="ORF">QQX02_07290</name>
</gene>
<dbReference type="InterPro" id="IPR013126">
    <property type="entry name" value="Hsp_70_fam"/>
</dbReference>
<dbReference type="PROSITE" id="PS00329">
    <property type="entry name" value="HSP70_2"/>
    <property type="match status" value="1"/>
</dbReference>
<feature type="region of interest" description="Disordered" evidence="10">
    <location>
        <begin position="496"/>
        <end position="539"/>
    </location>
</feature>
<evidence type="ECO:0000256" key="4">
    <source>
        <dbReference type="ARBA" id="ARBA00022840"/>
    </source>
</evidence>
<evidence type="ECO:0000313" key="11">
    <source>
        <dbReference type="EMBL" id="MDN4480722.1"/>
    </source>
</evidence>
<dbReference type="Gene3D" id="1.20.1270.10">
    <property type="match status" value="1"/>
</dbReference>
<keyword evidence="6 7" id="KW-0143">Chaperone</keyword>
<dbReference type="PROSITE" id="PS01036">
    <property type="entry name" value="HSP70_3"/>
    <property type="match status" value="1"/>
</dbReference>
<comment type="induction">
    <text evidence="7">By stress conditions e.g. heat shock.</text>
</comment>
<comment type="caution">
    <text evidence="11">The sequence shown here is derived from an EMBL/GenBank/DDBJ whole genome shotgun (WGS) entry which is preliminary data.</text>
</comment>
<protein>
    <recommendedName>
        <fullName evidence="7">Chaperone protein DnaK</fullName>
    </recommendedName>
    <alternativeName>
        <fullName evidence="7">HSP70</fullName>
    </alternativeName>
    <alternativeName>
        <fullName evidence="7">Heat shock 70 kDa protein</fullName>
    </alternativeName>
    <alternativeName>
        <fullName evidence="7">Heat shock protein 70</fullName>
    </alternativeName>
</protein>
<evidence type="ECO:0000256" key="5">
    <source>
        <dbReference type="ARBA" id="ARBA00023016"/>
    </source>
</evidence>
<name>A0ABT8GH06_9MICO</name>
<dbReference type="NCBIfam" id="NF001413">
    <property type="entry name" value="PRK00290.1"/>
    <property type="match status" value="1"/>
</dbReference>
<dbReference type="PROSITE" id="PS00297">
    <property type="entry name" value="HSP70_1"/>
    <property type="match status" value="1"/>
</dbReference>
<comment type="similarity">
    <text evidence="1 7 8">Belongs to the heat shock protein 70 family.</text>
</comment>
<dbReference type="InterPro" id="IPR043129">
    <property type="entry name" value="ATPase_NBD"/>
</dbReference>
<dbReference type="InterPro" id="IPR029047">
    <property type="entry name" value="HSP70_peptide-bd_sf"/>
</dbReference>
<keyword evidence="4 7" id="KW-0067">ATP-binding</keyword>
<feature type="coiled-coil region" evidence="9">
    <location>
        <begin position="229"/>
        <end position="256"/>
    </location>
</feature>
<dbReference type="EMBL" id="JAUHQA010000001">
    <property type="protein sequence ID" value="MDN4480722.1"/>
    <property type="molecule type" value="Genomic_DNA"/>
</dbReference>
<dbReference type="Gene3D" id="3.30.420.40">
    <property type="match status" value="2"/>
</dbReference>
<feature type="region of interest" description="Disordered" evidence="10">
    <location>
        <begin position="582"/>
        <end position="624"/>
    </location>
</feature>
<evidence type="ECO:0000256" key="6">
    <source>
        <dbReference type="ARBA" id="ARBA00023186"/>
    </source>
</evidence>
<evidence type="ECO:0000256" key="9">
    <source>
        <dbReference type="SAM" id="Coils"/>
    </source>
</evidence>
<dbReference type="HAMAP" id="MF_00332">
    <property type="entry name" value="DnaK"/>
    <property type="match status" value="1"/>
</dbReference>
<dbReference type="SUPFAM" id="SSF100920">
    <property type="entry name" value="Heat shock protein 70kD (HSP70), peptide-binding domain"/>
    <property type="match status" value="1"/>
</dbReference>
<dbReference type="Gene3D" id="2.60.34.10">
    <property type="entry name" value="Substrate Binding Domain Of DNAk, Chain A, domain 1"/>
    <property type="match status" value="1"/>
</dbReference>
<dbReference type="PANTHER" id="PTHR19375">
    <property type="entry name" value="HEAT SHOCK PROTEIN 70KDA"/>
    <property type="match status" value="1"/>
</dbReference>
<dbReference type="InterPro" id="IPR018181">
    <property type="entry name" value="Heat_shock_70_CS"/>
</dbReference>
<dbReference type="InterPro" id="IPR029048">
    <property type="entry name" value="HSP70_C_sf"/>
</dbReference>
<feature type="compositionally biased region" description="Basic and acidic residues" evidence="10">
    <location>
        <begin position="527"/>
        <end position="539"/>
    </location>
</feature>
<dbReference type="NCBIfam" id="TIGR02350">
    <property type="entry name" value="prok_dnaK"/>
    <property type="match status" value="1"/>
</dbReference>
<keyword evidence="2 7" id="KW-0597">Phosphoprotein</keyword>
<dbReference type="SUPFAM" id="SSF53067">
    <property type="entry name" value="Actin-like ATPase domain"/>
    <property type="match status" value="2"/>
</dbReference>
<dbReference type="Proteomes" id="UP001172708">
    <property type="component" value="Unassembled WGS sequence"/>
</dbReference>
<dbReference type="RefSeq" id="WP_301142177.1">
    <property type="nucleotide sequence ID" value="NZ_JAUHQA010000001.1"/>
</dbReference>
<evidence type="ECO:0000256" key="1">
    <source>
        <dbReference type="ARBA" id="ARBA00007381"/>
    </source>
</evidence>
<dbReference type="PRINTS" id="PR00301">
    <property type="entry name" value="HEATSHOCK70"/>
</dbReference>
<reference evidence="11" key="1">
    <citation type="submission" date="2023-06" db="EMBL/GenBank/DDBJ databases">
        <title>Egi l300058.</title>
        <authorList>
            <person name="Gao L."/>
            <person name="Fang B.-Z."/>
            <person name="Li W.-J."/>
        </authorList>
    </citation>
    <scope>NUCLEOTIDE SEQUENCE</scope>
    <source>
        <strain evidence="11">EGI L300058</strain>
    </source>
</reference>
<evidence type="ECO:0000256" key="7">
    <source>
        <dbReference type="HAMAP-Rule" id="MF_00332"/>
    </source>
</evidence>
<feature type="compositionally biased region" description="Low complexity" evidence="10">
    <location>
        <begin position="592"/>
        <end position="603"/>
    </location>
</feature>
<evidence type="ECO:0000256" key="2">
    <source>
        <dbReference type="ARBA" id="ARBA00022553"/>
    </source>
</evidence>
<evidence type="ECO:0000256" key="3">
    <source>
        <dbReference type="ARBA" id="ARBA00022741"/>
    </source>
</evidence>
<feature type="compositionally biased region" description="Basic and acidic residues" evidence="10">
    <location>
        <begin position="496"/>
        <end position="515"/>
    </location>
</feature>
<dbReference type="CDD" id="cd10234">
    <property type="entry name" value="ASKHA_NBD_HSP70_DnaK-like"/>
    <property type="match status" value="1"/>
</dbReference>
<comment type="function">
    <text evidence="7">Acts as a chaperone.</text>
</comment>
<sequence length="624" mass="66980">MSRAVGIDLGTTNSVVTVLEGGEPTVIANAEGARTTPSVVAFSKTGEVLVGEIAKRQAVTNVDRTIASVKRHMGTDWSHEIDGKKYNAQEISARILGKLKRDAEEYLGEKVTEAVITVPAYFNDAERQATKDAGEIAGLKVQRIVNEPTAAALAYGLDRGKEDELILVFDLGGGTFDVSLLEVGKDEDDFSTIQVRSTAGDNRLGGDDWDQRIVDFLIKEVKNSEGIDLAKDKSAVQRLREAAEQAKKELSSATSTNISLQYLSIGENGPVHLDTRLTRAQFQEMTKDLLERTKAPFNQVIKDAGIKLSEIDHVVLVGGSTRMPAVTEVVKELTGGQEPNKGVNPDEVVAVGAALQAGVISGERKDVLLIDVTPLSLGIETKGGVMTTLIERNTAIPTKSSEVFSTAEDNQPSVLVQVYQGERQFARDNKMLGTFELGGIAPAPRGVPQIEVTFDIDANGIVHVGAKDRGTGKEQSITVTGGSALSKEDIEKMVKDAEEHAEEDKKRREDAETRNNAETFAYSTEKILSENEDKVPAETADEVKSAIADVKTALEGDDVADIKAKHDTLVEKAQKIGEAVYAAQQSEDAEGAEGAPAGEGQEPTPDADDDVVDAEIVDDEDDKK</sequence>
<keyword evidence="5 7" id="KW-0346">Stress response</keyword>
<evidence type="ECO:0000256" key="8">
    <source>
        <dbReference type="RuleBase" id="RU003322"/>
    </source>
</evidence>
<keyword evidence="12" id="KW-1185">Reference proteome</keyword>
<feature type="modified residue" description="Phosphothreonine; by autocatalysis" evidence="7">
    <location>
        <position position="175"/>
    </location>
</feature>
<accession>A0ABT8GH06</accession>
<organism evidence="11 12">
    <name type="scientific">Demequina muriae</name>
    <dbReference type="NCBI Taxonomy" id="3051664"/>
    <lineage>
        <taxon>Bacteria</taxon>
        <taxon>Bacillati</taxon>
        <taxon>Actinomycetota</taxon>
        <taxon>Actinomycetes</taxon>
        <taxon>Micrococcales</taxon>
        <taxon>Demequinaceae</taxon>
        <taxon>Demequina</taxon>
    </lineage>
</organism>
<dbReference type="Gene3D" id="3.90.640.10">
    <property type="entry name" value="Actin, Chain A, domain 4"/>
    <property type="match status" value="1"/>
</dbReference>
<proteinExistence type="evidence at transcript level"/>
<dbReference type="Pfam" id="PF00012">
    <property type="entry name" value="HSP70"/>
    <property type="match status" value="2"/>
</dbReference>
<dbReference type="InterPro" id="IPR012725">
    <property type="entry name" value="Chaperone_DnaK"/>
</dbReference>
<keyword evidence="9" id="KW-0175">Coiled coil</keyword>
<evidence type="ECO:0000256" key="10">
    <source>
        <dbReference type="SAM" id="MobiDB-lite"/>
    </source>
</evidence>
<feature type="compositionally biased region" description="Acidic residues" evidence="10">
    <location>
        <begin position="605"/>
        <end position="624"/>
    </location>
</feature>
<evidence type="ECO:0000313" key="12">
    <source>
        <dbReference type="Proteomes" id="UP001172708"/>
    </source>
</evidence>